<sequence length="182" mass="20306">MRTLTLIILSFFLQSVSAQEYKADVSNSKLSVTGTSTLHDWECVVKSFKGGINAKIENNRLASIEDFNFQFKVKSLESGKSSMNKKTYEALKEEDFPIISYQGTAEIISEYSAIFSGKMKMAGTEKEVVTKVKISYEDGKIFLSGEKELKLTDFNIDPPTAVFGTIKTGDEVAIHYNIQLSK</sequence>
<dbReference type="SUPFAM" id="SSF101874">
    <property type="entry name" value="YceI-like"/>
    <property type="match status" value="1"/>
</dbReference>
<feature type="chain" id="PRO_5045528306" description="Lipid/polyisoprenoid-binding YceI-like domain-containing protein" evidence="1">
    <location>
        <begin position="19"/>
        <end position="182"/>
    </location>
</feature>
<dbReference type="EMBL" id="JAVDQA010000009">
    <property type="protein sequence ID" value="MDR6301981.1"/>
    <property type="molecule type" value="Genomic_DNA"/>
</dbReference>
<evidence type="ECO:0000313" key="3">
    <source>
        <dbReference type="EMBL" id="MDR6301981.1"/>
    </source>
</evidence>
<dbReference type="InterPro" id="IPR007372">
    <property type="entry name" value="Lipid/polyisoprenoid-bd_YceI"/>
</dbReference>
<dbReference type="Pfam" id="PF04264">
    <property type="entry name" value="YceI"/>
    <property type="match status" value="1"/>
</dbReference>
<feature type="domain" description="Lipid/polyisoprenoid-binding YceI-like" evidence="2">
    <location>
        <begin position="21"/>
        <end position="179"/>
    </location>
</feature>
<dbReference type="RefSeq" id="WP_309730009.1">
    <property type="nucleotide sequence ID" value="NZ_JAVDQA010000009.1"/>
</dbReference>
<organism evidence="3 4">
    <name type="scientific">Mesonia maritima</name>
    <dbReference type="NCBI Taxonomy" id="1793873"/>
    <lineage>
        <taxon>Bacteria</taxon>
        <taxon>Pseudomonadati</taxon>
        <taxon>Bacteroidota</taxon>
        <taxon>Flavobacteriia</taxon>
        <taxon>Flavobacteriales</taxon>
        <taxon>Flavobacteriaceae</taxon>
        <taxon>Mesonia</taxon>
    </lineage>
</organism>
<proteinExistence type="predicted"/>
<accession>A0ABU1K8P7</accession>
<evidence type="ECO:0000259" key="2">
    <source>
        <dbReference type="Pfam" id="PF04264"/>
    </source>
</evidence>
<evidence type="ECO:0000256" key="1">
    <source>
        <dbReference type="SAM" id="SignalP"/>
    </source>
</evidence>
<comment type="caution">
    <text evidence="3">The sequence shown here is derived from an EMBL/GenBank/DDBJ whole genome shotgun (WGS) entry which is preliminary data.</text>
</comment>
<keyword evidence="4" id="KW-1185">Reference proteome</keyword>
<dbReference type="Gene3D" id="2.40.128.110">
    <property type="entry name" value="Lipid/polyisoprenoid-binding, YceI-like"/>
    <property type="match status" value="1"/>
</dbReference>
<protein>
    <recommendedName>
        <fullName evidence="2">Lipid/polyisoprenoid-binding YceI-like domain-containing protein</fullName>
    </recommendedName>
</protein>
<keyword evidence="1" id="KW-0732">Signal</keyword>
<evidence type="ECO:0000313" key="4">
    <source>
        <dbReference type="Proteomes" id="UP001257659"/>
    </source>
</evidence>
<reference evidence="3 4" key="1">
    <citation type="submission" date="2023-07" db="EMBL/GenBank/DDBJ databases">
        <title>Genomic Encyclopedia of Type Strains, Phase IV (KMG-IV): sequencing the most valuable type-strain genomes for metagenomic binning, comparative biology and taxonomic classification.</title>
        <authorList>
            <person name="Goeker M."/>
        </authorList>
    </citation>
    <scope>NUCLEOTIDE SEQUENCE [LARGE SCALE GENOMIC DNA]</scope>
    <source>
        <strain evidence="3 4">DSM 102814</strain>
    </source>
</reference>
<dbReference type="InterPro" id="IPR036761">
    <property type="entry name" value="TTHA0802/YceI-like_sf"/>
</dbReference>
<name>A0ABU1K8P7_9FLAO</name>
<feature type="signal peptide" evidence="1">
    <location>
        <begin position="1"/>
        <end position="18"/>
    </location>
</feature>
<dbReference type="Proteomes" id="UP001257659">
    <property type="component" value="Unassembled WGS sequence"/>
</dbReference>
<gene>
    <name evidence="3" type="ORF">GGR31_002656</name>
</gene>